<comment type="caution">
    <text evidence="1">The sequence shown here is derived from an EMBL/GenBank/DDBJ whole genome shotgun (WGS) entry which is preliminary data.</text>
</comment>
<dbReference type="AlphaFoldDB" id="A0A438GSQ6"/>
<evidence type="ECO:0000313" key="2">
    <source>
        <dbReference type="Proteomes" id="UP000288805"/>
    </source>
</evidence>
<reference evidence="1 2" key="1">
    <citation type="journal article" date="2018" name="PLoS Genet.">
        <title>Population sequencing reveals clonal diversity and ancestral inbreeding in the grapevine cultivar Chardonnay.</title>
        <authorList>
            <person name="Roach M.J."/>
            <person name="Johnson D.L."/>
            <person name="Bohlmann J."/>
            <person name="van Vuuren H.J."/>
            <person name="Jones S.J."/>
            <person name="Pretorius I.S."/>
            <person name="Schmidt S.A."/>
            <person name="Borneman A.R."/>
        </authorList>
    </citation>
    <scope>NUCLEOTIDE SEQUENCE [LARGE SCALE GENOMIC DNA]</scope>
    <source>
        <strain evidence="2">cv. Chardonnay</strain>
        <tissue evidence="1">Leaf</tissue>
    </source>
</reference>
<gene>
    <name evidence="1" type="ORF">CK203_047177</name>
</gene>
<proteinExistence type="predicted"/>
<protein>
    <submittedName>
        <fullName evidence="1">Uncharacterized protein</fullName>
    </submittedName>
</protein>
<dbReference type="EMBL" id="QGNW01000353">
    <property type="protein sequence ID" value="RVW75234.1"/>
    <property type="molecule type" value="Genomic_DNA"/>
</dbReference>
<organism evidence="1 2">
    <name type="scientific">Vitis vinifera</name>
    <name type="common">Grape</name>
    <dbReference type="NCBI Taxonomy" id="29760"/>
    <lineage>
        <taxon>Eukaryota</taxon>
        <taxon>Viridiplantae</taxon>
        <taxon>Streptophyta</taxon>
        <taxon>Embryophyta</taxon>
        <taxon>Tracheophyta</taxon>
        <taxon>Spermatophyta</taxon>
        <taxon>Magnoliopsida</taxon>
        <taxon>eudicotyledons</taxon>
        <taxon>Gunneridae</taxon>
        <taxon>Pentapetalae</taxon>
        <taxon>rosids</taxon>
        <taxon>Vitales</taxon>
        <taxon>Vitaceae</taxon>
        <taxon>Viteae</taxon>
        <taxon>Vitis</taxon>
    </lineage>
</organism>
<sequence>MSKERPAWLLSQSWAFNCQVDRGVKSPVDISMDITELIQTLHISPTSLRVGVQLTLESQASS</sequence>
<name>A0A438GSQ6_VITVI</name>
<evidence type="ECO:0000313" key="1">
    <source>
        <dbReference type="EMBL" id="RVW75234.1"/>
    </source>
</evidence>
<dbReference type="Proteomes" id="UP000288805">
    <property type="component" value="Unassembled WGS sequence"/>
</dbReference>
<accession>A0A438GSQ6</accession>